<evidence type="ECO:0000256" key="3">
    <source>
        <dbReference type="RuleBase" id="RU000687"/>
    </source>
</evidence>
<dbReference type="Pfam" id="PF02931">
    <property type="entry name" value="Neur_chan_LBD"/>
    <property type="match status" value="1"/>
</dbReference>
<comment type="caution">
    <text evidence="5">The sequence shown here is derived from an EMBL/GenBank/DDBJ whole genome shotgun (WGS) entry which is preliminary data.</text>
</comment>
<organism evidence="5 6">
    <name type="scientific">Desmophyllum pertusum</name>
    <dbReference type="NCBI Taxonomy" id="174260"/>
    <lineage>
        <taxon>Eukaryota</taxon>
        <taxon>Metazoa</taxon>
        <taxon>Cnidaria</taxon>
        <taxon>Anthozoa</taxon>
        <taxon>Hexacorallia</taxon>
        <taxon>Scleractinia</taxon>
        <taxon>Caryophylliina</taxon>
        <taxon>Caryophylliidae</taxon>
        <taxon>Desmophyllum</taxon>
    </lineage>
</organism>
<keyword evidence="2" id="KW-0472">Membrane</keyword>
<comment type="subcellular location">
    <subcellularLocation>
        <location evidence="1">Membrane</location>
        <topology evidence="1">Multi-pass membrane protein</topology>
    </subcellularLocation>
</comment>
<dbReference type="PANTHER" id="PTHR18945">
    <property type="entry name" value="NEUROTRANSMITTER GATED ION CHANNEL"/>
    <property type="match status" value="1"/>
</dbReference>
<dbReference type="AlphaFoldDB" id="A0A9W9ZU03"/>
<accession>A0A9W9ZU03</accession>
<evidence type="ECO:0000313" key="6">
    <source>
        <dbReference type="Proteomes" id="UP001163046"/>
    </source>
</evidence>
<dbReference type="Proteomes" id="UP001163046">
    <property type="component" value="Unassembled WGS sequence"/>
</dbReference>
<name>A0A9W9ZU03_9CNID</name>
<keyword evidence="3" id="KW-0406">Ion transport</keyword>
<dbReference type="InterPro" id="IPR018000">
    <property type="entry name" value="Neurotransmitter_ion_chnl_CS"/>
</dbReference>
<dbReference type="EMBL" id="MU825874">
    <property type="protein sequence ID" value="KAJ7387053.1"/>
    <property type="molecule type" value="Genomic_DNA"/>
</dbReference>
<proteinExistence type="inferred from homology"/>
<dbReference type="FunFam" id="2.70.170.10:FF:000028">
    <property type="entry name" value="AcetylCholine Receptor"/>
    <property type="match status" value="1"/>
</dbReference>
<feature type="domain" description="Neurotransmitter-gated ion-channel ligand-binding" evidence="4">
    <location>
        <begin position="28"/>
        <end position="209"/>
    </location>
</feature>
<dbReference type="GO" id="GO:0016020">
    <property type="term" value="C:membrane"/>
    <property type="evidence" value="ECO:0007669"/>
    <property type="project" value="UniProtKB-SubCell"/>
</dbReference>
<dbReference type="Gene3D" id="2.70.170.10">
    <property type="entry name" value="Neurotransmitter-gated ion-channel ligand-binding domain"/>
    <property type="match status" value="1"/>
</dbReference>
<protein>
    <recommendedName>
        <fullName evidence="4">Neurotransmitter-gated ion-channel ligand-binding domain-containing protein</fullName>
    </recommendedName>
</protein>
<keyword evidence="3" id="KW-0407">Ion channel</keyword>
<dbReference type="CDD" id="cd18997">
    <property type="entry name" value="LGIC_ECD_nAChR"/>
    <property type="match status" value="1"/>
</dbReference>
<sequence length="219" mass="25010">MSFLAVCIAAYILCVGLLPFDVFCDGPRKLFDGYSKEFLPRLNESKPVKVSFDFELITIKEVNAKEQTITVYGWVRQSWHNPFLQWNSSEYGGIQTIQTSAKTLWVPDILMYNNVDNQDRVGGGPTTYKTHVVMHSNGDNDWTSPALFKTVCAIDVTYFPFDMQTCSLKFGSWASGSHQLRMCPLNMTGKSNQYVDNGEWEIRRNRVEKKRCPVPLRGI</sequence>
<dbReference type="GO" id="GO:0005230">
    <property type="term" value="F:extracellular ligand-gated monoatomic ion channel activity"/>
    <property type="evidence" value="ECO:0007669"/>
    <property type="project" value="InterPro"/>
</dbReference>
<dbReference type="PRINTS" id="PR00252">
    <property type="entry name" value="NRIONCHANNEL"/>
</dbReference>
<keyword evidence="3" id="KW-0813">Transport</keyword>
<dbReference type="GO" id="GO:0004888">
    <property type="term" value="F:transmembrane signaling receptor activity"/>
    <property type="evidence" value="ECO:0007669"/>
    <property type="project" value="InterPro"/>
</dbReference>
<evidence type="ECO:0000256" key="1">
    <source>
        <dbReference type="ARBA" id="ARBA00004141"/>
    </source>
</evidence>
<dbReference type="PROSITE" id="PS00236">
    <property type="entry name" value="NEUROTR_ION_CHANNEL"/>
    <property type="match status" value="1"/>
</dbReference>
<evidence type="ECO:0000259" key="4">
    <source>
        <dbReference type="Pfam" id="PF02931"/>
    </source>
</evidence>
<feature type="signal peptide" evidence="3">
    <location>
        <begin position="1"/>
        <end position="24"/>
    </location>
</feature>
<evidence type="ECO:0000256" key="2">
    <source>
        <dbReference type="ARBA" id="ARBA00023136"/>
    </source>
</evidence>
<reference evidence="5" key="1">
    <citation type="submission" date="2023-01" db="EMBL/GenBank/DDBJ databases">
        <title>Genome assembly of the deep-sea coral Lophelia pertusa.</title>
        <authorList>
            <person name="Herrera S."/>
            <person name="Cordes E."/>
        </authorList>
    </citation>
    <scope>NUCLEOTIDE SEQUENCE</scope>
    <source>
        <strain evidence="5">USNM1676648</strain>
        <tissue evidence="5">Polyp</tissue>
    </source>
</reference>
<dbReference type="SUPFAM" id="SSF63712">
    <property type="entry name" value="Nicotinic receptor ligand binding domain-like"/>
    <property type="match status" value="1"/>
</dbReference>
<dbReference type="InterPro" id="IPR006202">
    <property type="entry name" value="Neur_chan_lig-bd"/>
</dbReference>
<feature type="chain" id="PRO_5041014723" description="Neurotransmitter-gated ion-channel ligand-binding domain-containing protein" evidence="3">
    <location>
        <begin position="25"/>
        <end position="219"/>
    </location>
</feature>
<gene>
    <name evidence="5" type="ORF">OS493_004017</name>
</gene>
<dbReference type="OrthoDB" id="5964847at2759"/>
<evidence type="ECO:0000313" key="5">
    <source>
        <dbReference type="EMBL" id="KAJ7387053.1"/>
    </source>
</evidence>
<keyword evidence="3" id="KW-0732">Signal</keyword>
<dbReference type="InterPro" id="IPR036734">
    <property type="entry name" value="Neur_chan_lig-bd_sf"/>
</dbReference>
<dbReference type="InterPro" id="IPR006201">
    <property type="entry name" value="Neur_channel"/>
</dbReference>
<comment type="similarity">
    <text evidence="3">Belongs to the ligand-gated ion channel (TC 1.A.9) family.</text>
</comment>
<keyword evidence="6" id="KW-1185">Reference proteome</keyword>